<evidence type="ECO:0000256" key="1">
    <source>
        <dbReference type="SAM" id="MobiDB-lite"/>
    </source>
</evidence>
<keyword evidence="4" id="KW-1185">Reference proteome</keyword>
<feature type="region of interest" description="Disordered" evidence="1">
    <location>
        <begin position="57"/>
        <end position="242"/>
    </location>
</feature>
<keyword evidence="2" id="KW-0812">Transmembrane</keyword>
<dbReference type="AlphaFoldDB" id="A0AA39LRU7"/>
<feature type="transmembrane region" description="Helical" evidence="2">
    <location>
        <begin position="6"/>
        <end position="27"/>
    </location>
</feature>
<feature type="compositionally biased region" description="Basic and acidic residues" evidence="1">
    <location>
        <begin position="133"/>
        <end position="151"/>
    </location>
</feature>
<sequence length="242" mass="26155">MSEMDVVHGVLFSFSVLLLSSFVFVCGKKRPPKMEPSKPSPFFQGSADSMRVVPQAALPGTNADSPKVSNSPENTPKASPSQATPVKSPQQAPFASKTSVMFDAKTNDGKKASLAITKRTQPTQADSEILLKTGEKKVEVKPKISEGKEKPVQGPFGAHLNPSLRVSKKPRRQKKSREKVETTQESMKPTSVLSTGKSSRVAGSQEESMQDDTMDGVKDIDEDKVASDTPDEITRTQTTACM</sequence>
<comment type="caution">
    <text evidence="3">The sequence shown here is derived from an EMBL/GenBank/DDBJ whole genome shotgun (WGS) entry which is preliminary data.</text>
</comment>
<gene>
    <name evidence="3" type="ORF">QR680_018960</name>
</gene>
<proteinExistence type="predicted"/>
<keyword evidence="2" id="KW-0472">Membrane</keyword>
<feature type="compositionally biased region" description="Basic residues" evidence="1">
    <location>
        <begin position="166"/>
        <end position="177"/>
    </location>
</feature>
<accession>A0AA39LRU7</accession>
<feature type="compositionally biased region" description="Basic and acidic residues" evidence="1">
    <location>
        <begin position="215"/>
        <end position="226"/>
    </location>
</feature>
<keyword evidence="2" id="KW-1133">Transmembrane helix</keyword>
<evidence type="ECO:0000256" key="2">
    <source>
        <dbReference type="SAM" id="Phobius"/>
    </source>
</evidence>
<reference evidence="3" key="1">
    <citation type="submission" date="2023-06" db="EMBL/GenBank/DDBJ databases">
        <title>Genomic analysis of the entomopathogenic nematode Steinernema hermaphroditum.</title>
        <authorList>
            <person name="Schwarz E.M."/>
            <person name="Heppert J.K."/>
            <person name="Baniya A."/>
            <person name="Schwartz H.T."/>
            <person name="Tan C.-H."/>
            <person name="Antoshechkin I."/>
            <person name="Sternberg P.W."/>
            <person name="Goodrich-Blair H."/>
            <person name="Dillman A.R."/>
        </authorList>
    </citation>
    <scope>NUCLEOTIDE SEQUENCE</scope>
    <source>
        <strain evidence="3">PS9179</strain>
        <tissue evidence="3">Whole animal</tissue>
    </source>
</reference>
<evidence type="ECO:0000313" key="4">
    <source>
        <dbReference type="Proteomes" id="UP001175271"/>
    </source>
</evidence>
<dbReference type="EMBL" id="JAUCMV010000004">
    <property type="protein sequence ID" value="KAK0407030.1"/>
    <property type="molecule type" value="Genomic_DNA"/>
</dbReference>
<evidence type="ECO:0000313" key="3">
    <source>
        <dbReference type="EMBL" id="KAK0407030.1"/>
    </source>
</evidence>
<feature type="compositionally biased region" description="Polar residues" evidence="1">
    <location>
        <begin position="62"/>
        <end position="99"/>
    </location>
</feature>
<feature type="region of interest" description="Disordered" evidence="1">
    <location>
        <begin position="30"/>
        <end position="49"/>
    </location>
</feature>
<feature type="compositionally biased region" description="Polar residues" evidence="1">
    <location>
        <begin position="183"/>
        <end position="207"/>
    </location>
</feature>
<dbReference type="Proteomes" id="UP001175271">
    <property type="component" value="Unassembled WGS sequence"/>
</dbReference>
<organism evidence="3 4">
    <name type="scientific">Steinernema hermaphroditum</name>
    <dbReference type="NCBI Taxonomy" id="289476"/>
    <lineage>
        <taxon>Eukaryota</taxon>
        <taxon>Metazoa</taxon>
        <taxon>Ecdysozoa</taxon>
        <taxon>Nematoda</taxon>
        <taxon>Chromadorea</taxon>
        <taxon>Rhabditida</taxon>
        <taxon>Tylenchina</taxon>
        <taxon>Panagrolaimomorpha</taxon>
        <taxon>Strongyloidoidea</taxon>
        <taxon>Steinernematidae</taxon>
        <taxon>Steinernema</taxon>
    </lineage>
</organism>
<name>A0AA39LRU7_9BILA</name>
<protein>
    <submittedName>
        <fullName evidence="3">Uncharacterized protein</fullName>
    </submittedName>
</protein>